<comment type="caution">
    <text evidence="1">The sequence shown here is derived from an EMBL/GenBank/DDBJ whole genome shotgun (WGS) entry which is preliminary data.</text>
</comment>
<evidence type="ECO:0000313" key="1">
    <source>
        <dbReference type="EMBL" id="MBB5030817.1"/>
    </source>
</evidence>
<dbReference type="EMBL" id="JACHIG010000001">
    <property type="protein sequence ID" value="MBB5030817.1"/>
    <property type="molecule type" value="Genomic_DNA"/>
</dbReference>
<dbReference type="AlphaFoldDB" id="A0A7W7Y734"/>
<dbReference type="RefSeq" id="WP_184337771.1">
    <property type="nucleotide sequence ID" value="NZ_JACHIG010000001.1"/>
</dbReference>
<keyword evidence="2" id="KW-1185">Reference proteome</keyword>
<dbReference type="Proteomes" id="UP000590740">
    <property type="component" value="Unassembled WGS sequence"/>
</dbReference>
<accession>A0A7W7Y734</accession>
<proteinExistence type="predicted"/>
<organism evidence="1 2">
    <name type="scientific">Prosthecobacter vanneervenii</name>
    <dbReference type="NCBI Taxonomy" id="48466"/>
    <lineage>
        <taxon>Bacteria</taxon>
        <taxon>Pseudomonadati</taxon>
        <taxon>Verrucomicrobiota</taxon>
        <taxon>Verrucomicrobiia</taxon>
        <taxon>Verrucomicrobiales</taxon>
        <taxon>Verrucomicrobiaceae</taxon>
        <taxon>Prosthecobacter</taxon>
    </lineage>
</organism>
<name>A0A7W7Y734_9BACT</name>
<evidence type="ECO:0000313" key="2">
    <source>
        <dbReference type="Proteomes" id="UP000590740"/>
    </source>
</evidence>
<gene>
    <name evidence="1" type="ORF">HNQ65_000371</name>
</gene>
<protein>
    <submittedName>
        <fullName evidence="1">Uncharacterized protein</fullName>
    </submittedName>
</protein>
<sequence length="298" mass="31744">MLTVKAEDVYPILTTISGHTYKQVKVMKVAPAEIRIMHADGFATIALSDLPPFVRNKYGVADPAAEAAQAQQRKMGNAQAAMIQRQEREAVQMMEMTGLPLEVVKQAIITRDWCLANPSGGMVNGGMVPADSRNQMLAQATEILNTRRPMPVVEAAPPPAPMPGTVAGAPPVAGSPAPAVAVPGFVPGVIQVLSARYSLPNEQARNVKNRFVKLVPSGTIYAPVSIQVTDQLSDAALDQGNYTTASGVGVTVTNGNVTAGAAAMVIQEQNRNTLTVDYMYNGRRYRKQAVEGSYMVLP</sequence>
<reference evidence="1 2" key="1">
    <citation type="submission" date="2020-08" db="EMBL/GenBank/DDBJ databases">
        <title>Genomic Encyclopedia of Type Strains, Phase IV (KMG-IV): sequencing the most valuable type-strain genomes for metagenomic binning, comparative biology and taxonomic classification.</title>
        <authorList>
            <person name="Goeker M."/>
        </authorList>
    </citation>
    <scope>NUCLEOTIDE SEQUENCE [LARGE SCALE GENOMIC DNA]</scope>
    <source>
        <strain evidence="1 2">DSM 12252</strain>
    </source>
</reference>